<dbReference type="InterPro" id="IPR014284">
    <property type="entry name" value="RNA_pol_sigma-70_dom"/>
</dbReference>
<feature type="region of interest" description="Disordered" evidence="5">
    <location>
        <begin position="1"/>
        <end position="20"/>
    </location>
</feature>
<dbReference type="GO" id="GO:0006352">
    <property type="term" value="P:DNA-templated transcription initiation"/>
    <property type="evidence" value="ECO:0007669"/>
    <property type="project" value="InterPro"/>
</dbReference>
<dbReference type="PANTHER" id="PTHR30603:SF47">
    <property type="entry name" value="RNA POLYMERASE SIGMA FACTOR SIGD, CHLOROPLASTIC"/>
    <property type="match status" value="1"/>
</dbReference>
<dbReference type="RefSeq" id="WP_253475913.1">
    <property type="nucleotide sequence ID" value="NZ_JALJXV010000003.1"/>
</dbReference>
<keyword evidence="3" id="KW-0238">DNA-binding</keyword>
<evidence type="ECO:0000256" key="3">
    <source>
        <dbReference type="ARBA" id="ARBA00023125"/>
    </source>
</evidence>
<dbReference type="PANTHER" id="PTHR30603">
    <property type="entry name" value="RNA POLYMERASE SIGMA FACTOR RPO"/>
    <property type="match status" value="1"/>
</dbReference>
<dbReference type="InterPro" id="IPR013324">
    <property type="entry name" value="RNA_pol_sigma_r3/r4-like"/>
</dbReference>
<dbReference type="Pfam" id="PF04545">
    <property type="entry name" value="Sigma70_r4"/>
    <property type="match status" value="1"/>
</dbReference>
<sequence length="299" mass="32203">MNNKAVTPSNNDPVAAGAAPRHESLDSEALYSQQVRNIDVLSREEQLALVRRAQGGDAAAREAFLEANLRLVMKVARDYSHTPLPYMDLVSEGNFGLMRAAELFDPEAGFAFSTYAVSWIRYRIERALQRQSLTVHVPCTTARQVAKANNTRRRLQGGTDGPVKTADVAAAMGVDAGQAEHLLAISECMSSLDVPLGEGSAERVVDAIADQGADVLFELDSADQRRVAEIALAGLDDRTRTAVVYRFGLGGGDPMTLAEIADVIGVTRERVRQMVAAALPLMAQRLVEAGIEPEDVLCA</sequence>
<dbReference type="GO" id="GO:0003677">
    <property type="term" value="F:DNA binding"/>
    <property type="evidence" value="ECO:0007669"/>
    <property type="project" value="UniProtKB-KW"/>
</dbReference>
<evidence type="ECO:0000256" key="2">
    <source>
        <dbReference type="ARBA" id="ARBA00023082"/>
    </source>
</evidence>
<keyword evidence="1" id="KW-0805">Transcription regulation</keyword>
<dbReference type="InterPro" id="IPR050239">
    <property type="entry name" value="Sigma-70_RNA_pol_init_factors"/>
</dbReference>
<dbReference type="SUPFAM" id="SSF88659">
    <property type="entry name" value="Sigma3 and sigma4 domains of RNA polymerase sigma factors"/>
    <property type="match status" value="1"/>
</dbReference>
<dbReference type="SUPFAM" id="SSF88946">
    <property type="entry name" value="Sigma2 domain of RNA polymerase sigma factors"/>
    <property type="match status" value="1"/>
</dbReference>
<dbReference type="GO" id="GO:0016987">
    <property type="term" value="F:sigma factor activity"/>
    <property type="evidence" value="ECO:0007669"/>
    <property type="project" value="UniProtKB-KW"/>
</dbReference>
<gene>
    <name evidence="7" type="ORF">J2T57_001275</name>
</gene>
<name>A0AAE3G4D8_9GAMM</name>
<feature type="domain" description="RNA polymerase sigma-70" evidence="6">
    <location>
        <begin position="88"/>
        <end position="101"/>
    </location>
</feature>
<evidence type="ECO:0000259" key="6">
    <source>
        <dbReference type="PROSITE" id="PS00715"/>
    </source>
</evidence>
<feature type="compositionally biased region" description="Polar residues" evidence="5">
    <location>
        <begin position="1"/>
        <end position="12"/>
    </location>
</feature>
<accession>A0AAE3G4D8</accession>
<dbReference type="InterPro" id="IPR036388">
    <property type="entry name" value="WH-like_DNA-bd_sf"/>
</dbReference>
<dbReference type="PROSITE" id="PS00715">
    <property type="entry name" value="SIGMA70_1"/>
    <property type="match status" value="1"/>
</dbReference>
<dbReference type="CDD" id="cd06171">
    <property type="entry name" value="Sigma70_r4"/>
    <property type="match status" value="1"/>
</dbReference>
<dbReference type="NCBIfam" id="TIGR02937">
    <property type="entry name" value="sigma70-ECF"/>
    <property type="match status" value="1"/>
</dbReference>
<evidence type="ECO:0000256" key="4">
    <source>
        <dbReference type="ARBA" id="ARBA00023163"/>
    </source>
</evidence>
<dbReference type="Pfam" id="PF04542">
    <property type="entry name" value="Sigma70_r2"/>
    <property type="match status" value="1"/>
</dbReference>
<dbReference type="Proteomes" id="UP001205843">
    <property type="component" value="Unassembled WGS sequence"/>
</dbReference>
<dbReference type="InterPro" id="IPR013325">
    <property type="entry name" value="RNA_pol_sigma_r2"/>
</dbReference>
<evidence type="ECO:0000256" key="5">
    <source>
        <dbReference type="SAM" id="MobiDB-lite"/>
    </source>
</evidence>
<keyword evidence="4" id="KW-0804">Transcription</keyword>
<organism evidence="7 8">
    <name type="scientific">Natronocella acetinitrilica</name>
    <dbReference type="NCBI Taxonomy" id="414046"/>
    <lineage>
        <taxon>Bacteria</taxon>
        <taxon>Pseudomonadati</taxon>
        <taxon>Pseudomonadota</taxon>
        <taxon>Gammaproteobacteria</taxon>
        <taxon>Chromatiales</taxon>
        <taxon>Ectothiorhodospiraceae</taxon>
        <taxon>Natronocella</taxon>
    </lineage>
</organism>
<protein>
    <submittedName>
        <fullName evidence="7">RNA polymerase nonessential primary-like sigma factor</fullName>
    </submittedName>
</protein>
<proteinExistence type="predicted"/>
<dbReference type="Gene3D" id="1.10.10.10">
    <property type="entry name" value="Winged helix-like DNA-binding domain superfamily/Winged helix DNA-binding domain"/>
    <property type="match status" value="2"/>
</dbReference>
<dbReference type="InterPro" id="IPR000943">
    <property type="entry name" value="RNA_pol_sigma70"/>
</dbReference>
<dbReference type="InterPro" id="IPR007630">
    <property type="entry name" value="RNA_pol_sigma70_r4"/>
</dbReference>
<evidence type="ECO:0000313" key="7">
    <source>
        <dbReference type="EMBL" id="MCP1674173.1"/>
    </source>
</evidence>
<dbReference type="InterPro" id="IPR007627">
    <property type="entry name" value="RNA_pol_sigma70_r2"/>
</dbReference>
<evidence type="ECO:0000256" key="1">
    <source>
        <dbReference type="ARBA" id="ARBA00023015"/>
    </source>
</evidence>
<keyword evidence="8" id="KW-1185">Reference proteome</keyword>
<comment type="caution">
    <text evidence="7">The sequence shown here is derived from an EMBL/GenBank/DDBJ whole genome shotgun (WGS) entry which is preliminary data.</text>
</comment>
<dbReference type="EMBL" id="JALJXV010000003">
    <property type="protein sequence ID" value="MCP1674173.1"/>
    <property type="molecule type" value="Genomic_DNA"/>
</dbReference>
<reference evidence="7" key="1">
    <citation type="submission" date="2022-03" db="EMBL/GenBank/DDBJ databases">
        <title>Genomic Encyclopedia of Type Strains, Phase III (KMG-III): the genomes of soil and plant-associated and newly described type strains.</title>
        <authorList>
            <person name="Whitman W."/>
        </authorList>
    </citation>
    <scope>NUCLEOTIDE SEQUENCE</scope>
    <source>
        <strain evidence="7">ANL 6-2</strain>
    </source>
</reference>
<dbReference type="PRINTS" id="PR00046">
    <property type="entry name" value="SIGMA70FCT"/>
</dbReference>
<dbReference type="AlphaFoldDB" id="A0AAE3G4D8"/>
<keyword evidence="2" id="KW-0731">Sigma factor</keyword>
<evidence type="ECO:0000313" key="8">
    <source>
        <dbReference type="Proteomes" id="UP001205843"/>
    </source>
</evidence>
<dbReference type="Gene3D" id="1.10.601.10">
    <property type="entry name" value="RNA Polymerase Primary Sigma Factor"/>
    <property type="match status" value="1"/>
</dbReference>